<comment type="caution">
    <text evidence="6">The sequence shown here is derived from an EMBL/GenBank/DDBJ whole genome shotgun (WGS) entry which is preliminary data.</text>
</comment>
<dbReference type="PROSITE" id="PS00149">
    <property type="entry name" value="SULFATASE_2"/>
    <property type="match status" value="1"/>
</dbReference>
<gene>
    <name evidence="6" type="ORF">EYB31_27090</name>
</gene>
<feature type="domain" description="Sulfatase N-terminal" evidence="5">
    <location>
        <begin position="5"/>
        <end position="344"/>
    </location>
</feature>
<dbReference type="InterPro" id="IPR024607">
    <property type="entry name" value="Sulfatase_CS"/>
</dbReference>
<dbReference type="EMBL" id="SIRE01000021">
    <property type="protein sequence ID" value="TBL73345.1"/>
    <property type="molecule type" value="Genomic_DNA"/>
</dbReference>
<evidence type="ECO:0000256" key="3">
    <source>
        <dbReference type="ARBA" id="ARBA00022801"/>
    </source>
</evidence>
<evidence type="ECO:0000256" key="2">
    <source>
        <dbReference type="ARBA" id="ARBA00022723"/>
    </source>
</evidence>
<dbReference type="SUPFAM" id="SSF53649">
    <property type="entry name" value="Alkaline phosphatase-like"/>
    <property type="match status" value="1"/>
</dbReference>
<organism evidence="6 7">
    <name type="scientific">Paenibacillus thalictri</name>
    <dbReference type="NCBI Taxonomy" id="2527873"/>
    <lineage>
        <taxon>Bacteria</taxon>
        <taxon>Bacillati</taxon>
        <taxon>Bacillota</taxon>
        <taxon>Bacilli</taxon>
        <taxon>Bacillales</taxon>
        <taxon>Paenibacillaceae</taxon>
        <taxon>Paenibacillus</taxon>
    </lineage>
</organism>
<dbReference type="RefSeq" id="WP_131016595.1">
    <property type="nucleotide sequence ID" value="NZ_SIRE01000021.1"/>
</dbReference>
<dbReference type="Proteomes" id="UP000293142">
    <property type="component" value="Unassembled WGS sequence"/>
</dbReference>
<dbReference type="InterPro" id="IPR017850">
    <property type="entry name" value="Alkaline_phosphatase_core_sf"/>
</dbReference>
<dbReference type="GO" id="GO:0004065">
    <property type="term" value="F:arylsulfatase activity"/>
    <property type="evidence" value="ECO:0007669"/>
    <property type="project" value="TreeGrafter"/>
</dbReference>
<dbReference type="PANTHER" id="PTHR42693">
    <property type="entry name" value="ARYLSULFATASE FAMILY MEMBER"/>
    <property type="match status" value="1"/>
</dbReference>
<dbReference type="InterPro" id="IPR000917">
    <property type="entry name" value="Sulfatase_N"/>
</dbReference>
<evidence type="ECO:0000256" key="4">
    <source>
        <dbReference type="ARBA" id="ARBA00022837"/>
    </source>
</evidence>
<dbReference type="InterPro" id="IPR050738">
    <property type="entry name" value="Sulfatase"/>
</dbReference>
<keyword evidence="2" id="KW-0479">Metal-binding</keyword>
<dbReference type="PANTHER" id="PTHR42693:SF33">
    <property type="entry name" value="ARYLSULFATASE"/>
    <property type="match status" value="1"/>
</dbReference>
<evidence type="ECO:0000313" key="7">
    <source>
        <dbReference type="Proteomes" id="UP000293142"/>
    </source>
</evidence>
<accession>A0A4Q9DLJ3</accession>
<keyword evidence="4" id="KW-0106">Calcium</keyword>
<dbReference type="AlphaFoldDB" id="A0A4Q9DLJ3"/>
<dbReference type="Gene3D" id="3.40.720.10">
    <property type="entry name" value="Alkaline Phosphatase, subunit A"/>
    <property type="match status" value="1"/>
</dbReference>
<keyword evidence="7" id="KW-1185">Reference proteome</keyword>
<keyword evidence="3" id="KW-0378">Hydrolase</keyword>
<dbReference type="CDD" id="cd16155">
    <property type="entry name" value="sulfatase_like"/>
    <property type="match status" value="1"/>
</dbReference>
<name>A0A4Q9DLJ3_9BACL</name>
<sequence length="452" mass="50664">MAVRPNVIFIIADDHRYNAIRATGDNTVVTPALDALANAGTVMASTHIVGGVDGAVCVPCRACVHTGTHIFQATESQAIGNRAGTHVIRSGAATMPAWFRAHGYYTHAIGKWHNDTASFTAGFCGGDTLLFGGMSDHRQVPVFDYDPEGRYPQEARRVETTFSTELFTGKAIDFLERHDSNEPFFLYLAYTSPHDPRTAPEPYASMYDPAQIPLPPSFMDRHPFDNGEMAIRDEKLAALPRTEEETKRHIADYYAMITHMDHHIGKLMEALAASGKADNTLIVYTADHGLSVGQHGLFGKQNMYDHSIRVPWLLKGPEVPAARRVDELVYQFDIFPTLCDLTGIEPPPNIEGKSMNALIRGEGGQGRESLYSLYKDIQRTVKDDRWKLIRYRRSHLTGQGTNCEQLFDLQNDPWETVNLADDPRFRPEASRLQNELANWMHRVGDLYADRFL</sequence>
<proteinExistence type="inferred from homology"/>
<reference evidence="6 7" key="1">
    <citation type="submission" date="2019-02" db="EMBL/GenBank/DDBJ databases">
        <title>Paenibacillus sp. nov., isolated from surface-sterilized tissue of Thalictrum simplex L.</title>
        <authorList>
            <person name="Tuo L."/>
        </authorList>
    </citation>
    <scope>NUCLEOTIDE SEQUENCE [LARGE SCALE GENOMIC DNA]</scope>
    <source>
        <strain evidence="6 7">N2SHLJ1</strain>
    </source>
</reference>
<evidence type="ECO:0000313" key="6">
    <source>
        <dbReference type="EMBL" id="TBL73345.1"/>
    </source>
</evidence>
<evidence type="ECO:0000259" key="5">
    <source>
        <dbReference type="Pfam" id="PF00884"/>
    </source>
</evidence>
<dbReference type="GO" id="GO:0046872">
    <property type="term" value="F:metal ion binding"/>
    <property type="evidence" value="ECO:0007669"/>
    <property type="project" value="UniProtKB-KW"/>
</dbReference>
<dbReference type="Pfam" id="PF00884">
    <property type="entry name" value="Sulfatase"/>
    <property type="match status" value="1"/>
</dbReference>
<dbReference type="OrthoDB" id="9762324at2"/>
<protein>
    <submittedName>
        <fullName evidence="6">DUF4976 domain-containing protein</fullName>
    </submittedName>
</protein>
<comment type="similarity">
    <text evidence="1">Belongs to the sulfatase family.</text>
</comment>
<evidence type="ECO:0000256" key="1">
    <source>
        <dbReference type="ARBA" id="ARBA00008779"/>
    </source>
</evidence>